<evidence type="ECO:0000256" key="2">
    <source>
        <dbReference type="SAM" id="SignalP"/>
    </source>
</evidence>
<dbReference type="GO" id="GO:0016805">
    <property type="term" value="F:dipeptidase activity"/>
    <property type="evidence" value="ECO:0007669"/>
    <property type="project" value="UniProtKB-KW"/>
</dbReference>
<dbReference type="EMBL" id="QFLI01000007">
    <property type="protein sequence ID" value="PXX98860.1"/>
    <property type="molecule type" value="Genomic_DNA"/>
</dbReference>
<feature type="chain" id="PRO_5015863377" description="Dipeptidase" evidence="2">
    <location>
        <begin position="25"/>
        <end position="572"/>
    </location>
</feature>
<feature type="signal peptide" evidence="2">
    <location>
        <begin position="1"/>
        <end position="24"/>
    </location>
</feature>
<dbReference type="Proteomes" id="UP000248079">
    <property type="component" value="Unassembled WGS sequence"/>
</dbReference>
<reference evidence="3 4" key="1">
    <citation type="submission" date="2018-05" db="EMBL/GenBank/DDBJ databases">
        <title>Marinifilum breve JC075T sp. nov., a marine bacterium isolated from Yongle Blue Hole in the South China Sea.</title>
        <authorList>
            <person name="Fu T."/>
        </authorList>
    </citation>
    <scope>NUCLEOTIDE SEQUENCE [LARGE SCALE GENOMIC DNA]</scope>
    <source>
        <strain evidence="3 4">JC075</strain>
    </source>
</reference>
<protein>
    <recommendedName>
        <fullName evidence="1">Dipeptidase</fullName>
        <ecNumber evidence="1">3.4.-.-</ecNumber>
    </recommendedName>
</protein>
<name>A0A2V3ZUV5_9BACT</name>
<evidence type="ECO:0000313" key="4">
    <source>
        <dbReference type="Proteomes" id="UP000248079"/>
    </source>
</evidence>
<evidence type="ECO:0000313" key="3">
    <source>
        <dbReference type="EMBL" id="PXX98860.1"/>
    </source>
</evidence>
<keyword evidence="1" id="KW-0224">Dipeptidase</keyword>
<keyword evidence="1" id="KW-0378">Hydrolase</keyword>
<accession>A0A2V3ZUV5</accession>
<comment type="similarity">
    <text evidence="1">Belongs to the peptidase C69 family.</text>
</comment>
<dbReference type="PANTHER" id="PTHR12994:SF17">
    <property type="entry name" value="LD30995P"/>
    <property type="match status" value="1"/>
</dbReference>
<dbReference type="OrthoDB" id="1109933at2"/>
<gene>
    <name evidence="3" type="ORF">DF185_15915</name>
</gene>
<evidence type="ECO:0000256" key="1">
    <source>
        <dbReference type="RuleBase" id="RU364089"/>
    </source>
</evidence>
<proteinExistence type="inferred from homology"/>
<dbReference type="RefSeq" id="WP_110361751.1">
    <property type="nucleotide sequence ID" value="NZ_QFLI01000007.1"/>
</dbReference>
<keyword evidence="2" id="KW-0732">Signal</keyword>
<dbReference type="PROSITE" id="PS51257">
    <property type="entry name" value="PROKAR_LIPOPROTEIN"/>
    <property type="match status" value="1"/>
</dbReference>
<keyword evidence="1" id="KW-0645">Protease</keyword>
<organism evidence="3 4">
    <name type="scientific">Marinifilum breve</name>
    <dbReference type="NCBI Taxonomy" id="2184082"/>
    <lineage>
        <taxon>Bacteria</taxon>
        <taxon>Pseudomonadati</taxon>
        <taxon>Bacteroidota</taxon>
        <taxon>Bacteroidia</taxon>
        <taxon>Marinilabiliales</taxon>
        <taxon>Marinifilaceae</taxon>
    </lineage>
</organism>
<dbReference type="PANTHER" id="PTHR12994">
    <property type="entry name" value="SECERNIN"/>
    <property type="match status" value="1"/>
</dbReference>
<dbReference type="GO" id="GO:0006508">
    <property type="term" value="P:proteolysis"/>
    <property type="evidence" value="ECO:0007669"/>
    <property type="project" value="UniProtKB-KW"/>
</dbReference>
<dbReference type="EC" id="3.4.-.-" evidence="1"/>
<dbReference type="AlphaFoldDB" id="A0A2V3ZUV5"/>
<dbReference type="InterPro" id="IPR005322">
    <property type="entry name" value="Peptidase_C69"/>
</dbReference>
<dbReference type="GO" id="GO:0070004">
    <property type="term" value="F:cysteine-type exopeptidase activity"/>
    <property type="evidence" value="ECO:0007669"/>
    <property type="project" value="InterPro"/>
</dbReference>
<dbReference type="Pfam" id="PF03577">
    <property type="entry name" value="Peptidase_C69"/>
    <property type="match status" value="1"/>
</dbReference>
<comment type="caution">
    <text evidence="3">The sequence shown here is derived from an EMBL/GenBank/DDBJ whole genome shotgun (WGS) entry which is preliminary data.</text>
</comment>
<keyword evidence="4" id="KW-1185">Reference proteome</keyword>
<comment type="catalytic activity">
    <reaction evidence="1">
        <text>an L-aminoacyl-L-amino acid + H2O = 2 an L-alpha-amino acid</text>
        <dbReference type="Rhea" id="RHEA:48940"/>
        <dbReference type="ChEBI" id="CHEBI:15377"/>
        <dbReference type="ChEBI" id="CHEBI:59869"/>
        <dbReference type="ChEBI" id="CHEBI:77460"/>
    </reaction>
</comment>
<sequence length="572" mass="64507">MKKIYAIASLLLAIIVFSTTTSQACTNYLVTRGASTDGSNMITYAADSHVLYGELYFRPAADWAEGTMIDVYEWDTGKYLGKIPQVPHTYSVVGNMNEFQLAIGETTYGGRSELGTGKQEGALIDYGSLIYLTLQRAKNAREAIKVMTELVENHGYYSSGESFSISDKNEIWILEMIGKGNGEKGAVWVARMIPDGYVSGHANQARITTFPLEGKNSISSDKMDKIFNPEVTNVYAKDVISFAKEKGYYPKDGKNKEFSFSDTYAPVDFGAARFCEIRVWSFFNDVKEGMDKYFDYCKGKVEHDEKGYATNRMPLWIKPDNKINVLEVMDFMRNHLEGTELDMAKDMGAGPYGNPYRWRPLTWKVDGVTYCNERATATQQTGFSFVAQSRNWLPDAVGGINWFGVDDAASSVYFPMYCGSTRVPKSFAVGNGKMMEFTNKSAFWVFNQVTNFAYTRYNAIHPEIAKKQKALEKKYLSFTKIIDLAAEGMFKTDEAAAVEFLTDFSCNQGDNLTDEWREFYGYLFAKFMDGNIKEKDGNNQNPKMKQPGYSKEFYETIVKTTGDKLKMSGDSH</sequence>